<dbReference type="RefSeq" id="WP_389361023.1">
    <property type="nucleotide sequence ID" value="NZ_JBIACK010000004.1"/>
</dbReference>
<feature type="signal peptide" evidence="1">
    <location>
        <begin position="1"/>
        <end position="17"/>
    </location>
</feature>
<protein>
    <submittedName>
        <fullName evidence="2">Uncharacterized protein</fullName>
    </submittedName>
</protein>
<reference evidence="2 3" key="1">
    <citation type="submission" date="2024-08" db="EMBL/GenBank/DDBJ databases">
        <title>Two novel Cytobacillus novel species.</title>
        <authorList>
            <person name="Liu G."/>
        </authorList>
    </citation>
    <scope>NUCLEOTIDE SEQUENCE [LARGE SCALE GENOMIC DNA]</scope>
    <source>
        <strain evidence="2 3">FJAT-54145</strain>
    </source>
</reference>
<sequence>MKKKWKTVLMIASLATAFGLGTLTDDLRADAAKKVPDRFKTLKHYDETALVEDVETKCQYFYTIGVGGMAPVVINKKGDIAGCKK</sequence>
<dbReference type="Proteomes" id="UP001601059">
    <property type="component" value="Unassembled WGS sequence"/>
</dbReference>
<evidence type="ECO:0000313" key="3">
    <source>
        <dbReference type="Proteomes" id="UP001601059"/>
    </source>
</evidence>
<accession>A0ABW6KAB8</accession>
<keyword evidence="1" id="KW-0732">Signal</keyword>
<dbReference type="EMBL" id="JBIACK010000004">
    <property type="protein sequence ID" value="MFE8701155.1"/>
    <property type="molecule type" value="Genomic_DNA"/>
</dbReference>
<proteinExistence type="predicted"/>
<name>A0ABW6KAB8_9BACI</name>
<feature type="chain" id="PRO_5046323444" evidence="1">
    <location>
        <begin position="18"/>
        <end position="85"/>
    </location>
</feature>
<comment type="caution">
    <text evidence="2">The sequence shown here is derived from an EMBL/GenBank/DDBJ whole genome shotgun (WGS) entry which is preliminary data.</text>
</comment>
<evidence type="ECO:0000313" key="2">
    <source>
        <dbReference type="EMBL" id="MFE8701155.1"/>
    </source>
</evidence>
<keyword evidence="3" id="KW-1185">Reference proteome</keyword>
<gene>
    <name evidence="2" type="ORF">ACFYKX_11170</name>
</gene>
<organism evidence="2 3">
    <name type="scientific">Cytobacillus spartinae</name>
    <dbReference type="NCBI Taxonomy" id="3299023"/>
    <lineage>
        <taxon>Bacteria</taxon>
        <taxon>Bacillati</taxon>
        <taxon>Bacillota</taxon>
        <taxon>Bacilli</taxon>
        <taxon>Bacillales</taxon>
        <taxon>Bacillaceae</taxon>
        <taxon>Cytobacillus</taxon>
    </lineage>
</organism>
<evidence type="ECO:0000256" key="1">
    <source>
        <dbReference type="SAM" id="SignalP"/>
    </source>
</evidence>